<keyword evidence="2" id="KW-1185">Reference proteome</keyword>
<accession>A0A367LCK4</accession>
<organism evidence="1 2">
    <name type="scientific">Ophiocordyceps polyrhachis-furcata BCC 54312</name>
    <dbReference type="NCBI Taxonomy" id="1330021"/>
    <lineage>
        <taxon>Eukaryota</taxon>
        <taxon>Fungi</taxon>
        <taxon>Dikarya</taxon>
        <taxon>Ascomycota</taxon>
        <taxon>Pezizomycotina</taxon>
        <taxon>Sordariomycetes</taxon>
        <taxon>Hypocreomycetidae</taxon>
        <taxon>Hypocreales</taxon>
        <taxon>Ophiocordycipitaceae</taxon>
        <taxon>Ophiocordyceps</taxon>
    </lineage>
</organism>
<dbReference type="Proteomes" id="UP000253664">
    <property type="component" value="Unassembled WGS sequence"/>
</dbReference>
<name>A0A367LCK4_9HYPO</name>
<dbReference type="EMBL" id="LKCN02000007">
    <property type="protein sequence ID" value="RCI12159.1"/>
    <property type="molecule type" value="Genomic_DNA"/>
</dbReference>
<evidence type="ECO:0000313" key="2">
    <source>
        <dbReference type="Proteomes" id="UP000253664"/>
    </source>
</evidence>
<evidence type="ECO:0000313" key="1">
    <source>
        <dbReference type="EMBL" id="RCI12159.1"/>
    </source>
</evidence>
<proteinExistence type="predicted"/>
<dbReference type="AlphaFoldDB" id="A0A367LCK4"/>
<sequence>MCEWRAVIKTTSARLLRTPASNMTAEEAAISESGDSEKVVGSGSEGGETISDFFFFSQRTVRFHEILGPIPEDFSVCHET</sequence>
<comment type="caution">
    <text evidence="1">The sequence shown here is derived from an EMBL/GenBank/DDBJ whole genome shotgun (WGS) entry which is preliminary data.</text>
</comment>
<reference evidence="1 2" key="1">
    <citation type="journal article" date="2015" name="BMC Genomics">
        <title>Insights from the genome of Ophiocordyceps polyrhachis-furcata to pathogenicity and host specificity in insect fungi.</title>
        <authorList>
            <person name="Wichadakul D."/>
            <person name="Kobmoo N."/>
            <person name="Ingsriswang S."/>
            <person name="Tangphatsornruang S."/>
            <person name="Chantasingh D."/>
            <person name="Luangsa-ard J.J."/>
            <person name="Eurwilaichitr L."/>
        </authorList>
    </citation>
    <scope>NUCLEOTIDE SEQUENCE [LARGE SCALE GENOMIC DNA]</scope>
    <source>
        <strain evidence="1 2">BCC 54312</strain>
    </source>
</reference>
<protein>
    <submittedName>
        <fullName evidence="1">Uncharacterized protein</fullName>
    </submittedName>
</protein>
<gene>
    <name evidence="1" type="ORF">L249_0241</name>
</gene>